<evidence type="ECO:0000256" key="1">
    <source>
        <dbReference type="ARBA" id="ARBA00022679"/>
    </source>
</evidence>
<evidence type="ECO:0000256" key="2">
    <source>
        <dbReference type="ARBA" id="ARBA00023315"/>
    </source>
</evidence>
<evidence type="ECO:0000313" key="5">
    <source>
        <dbReference type="Proteomes" id="UP000295345"/>
    </source>
</evidence>
<dbReference type="AlphaFoldDB" id="A0A4R4SDK2"/>
<keyword evidence="5" id="KW-1185">Reference proteome</keyword>
<dbReference type="EMBL" id="SMKI01000746">
    <property type="protein sequence ID" value="TDC61358.1"/>
    <property type="molecule type" value="Genomic_DNA"/>
</dbReference>
<dbReference type="SUPFAM" id="SSF55729">
    <property type="entry name" value="Acyl-CoA N-acyltransferases (Nat)"/>
    <property type="match status" value="1"/>
</dbReference>
<protein>
    <submittedName>
        <fullName evidence="4">GNAT family N-acetyltransferase</fullName>
    </submittedName>
</protein>
<comment type="caution">
    <text evidence="4">The sequence shown here is derived from an EMBL/GenBank/DDBJ whole genome shotgun (WGS) entry which is preliminary data.</text>
</comment>
<organism evidence="4 5">
    <name type="scientific">Streptomyces hainanensis</name>
    <dbReference type="NCBI Taxonomy" id="402648"/>
    <lineage>
        <taxon>Bacteria</taxon>
        <taxon>Bacillati</taxon>
        <taxon>Actinomycetota</taxon>
        <taxon>Actinomycetes</taxon>
        <taxon>Kitasatosporales</taxon>
        <taxon>Streptomycetaceae</taxon>
        <taxon>Streptomyces</taxon>
    </lineage>
</organism>
<keyword evidence="1 4" id="KW-0808">Transferase</keyword>
<dbReference type="PANTHER" id="PTHR43877">
    <property type="entry name" value="AMINOALKYLPHOSPHONATE N-ACETYLTRANSFERASE-RELATED-RELATED"/>
    <property type="match status" value="1"/>
</dbReference>
<dbReference type="InterPro" id="IPR000182">
    <property type="entry name" value="GNAT_dom"/>
</dbReference>
<dbReference type="PROSITE" id="PS51186">
    <property type="entry name" value="GNAT"/>
    <property type="match status" value="1"/>
</dbReference>
<gene>
    <name evidence="4" type="ORF">E1283_35485</name>
</gene>
<dbReference type="PANTHER" id="PTHR43877:SF2">
    <property type="entry name" value="AMINOALKYLPHOSPHONATE N-ACETYLTRANSFERASE-RELATED"/>
    <property type="match status" value="1"/>
</dbReference>
<dbReference type="OrthoDB" id="9799092at2"/>
<dbReference type="Proteomes" id="UP000295345">
    <property type="component" value="Unassembled WGS sequence"/>
</dbReference>
<evidence type="ECO:0000313" key="4">
    <source>
        <dbReference type="EMBL" id="TDC61358.1"/>
    </source>
</evidence>
<sequence>MVYTIRRSSREDWREFRTLRLAALSDPVAPVAFFEPYEEALQLTRVEWERRAAGRGTVVFAGELDGGAWAGMVGVCREERWAQVVGVYLLPEHRGTGLAARLMGAAIDWAGGREVRLRVHEANARAARFYTSLGFRPTGVRDSDPDDLSFGAYEMVLRPGPG</sequence>
<dbReference type="InterPro" id="IPR016181">
    <property type="entry name" value="Acyl_CoA_acyltransferase"/>
</dbReference>
<name>A0A4R4SDK2_9ACTN</name>
<keyword evidence="2" id="KW-0012">Acyltransferase</keyword>
<dbReference type="GO" id="GO:0016747">
    <property type="term" value="F:acyltransferase activity, transferring groups other than amino-acyl groups"/>
    <property type="evidence" value="ECO:0007669"/>
    <property type="project" value="InterPro"/>
</dbReference>
<dbReference type="Pfam" id="PF00583">
    <property type="entry name" value="Acetyltransf_1"/>
    <property type="match status" value="1"/>
</dbReference>
<dbReference type="Gene3D" id="3.40.630.30">
    <property type="match status" value="1"/>
</dbReference>
<reference evidence="4 5" key="1">
    <citation type="submission" date="2019-03" db="EMBL/GenBank/DDBJ databases">
        <title>Draft genome sequences of novel Actinobacteria.</title>
        <authorList>
            <person name="Sahin N."/>
            <person name="Ay H."/>
            <person name="Saygin H."/>
        </authorList>
    </citation>
    <scope>NUCLEOTIDE SEQUENCE [LARGE SCALE GENOMIC DNA]</scope>
    <source>
        <strain evidence="4 5">DSM 41900</strain>
    </source>
</reference>
<proteinExistence type="predicted"/>
<dbReference type="RefSeq" id="WP_132822278.1">
    <property type="nucleotide sequence ID" value="NZ_SMKI01000746.1"/>
</dbReference>
<accession>A0A4R4SDK2</accession>
<dbReference type="CDD" id="cd04301">
    <property type="entry name" value="NAT_SF"/>
    <property type="match status" value="1"/>
</dbReference>
<evidence type="ECO:0000259" key="3">
    <source>
        <dbReference type="PROSITE" id="PS51186"/>
    </source>
</evidence>
<dbReference type="InterPro" id="IPR050832">
    <property type="entry name" value="Bact_Acetyltransf"/>
</dbReference>
<feature type="domain" description="N-acetyltransferase" evidence="3">
    <location>
        <begin position="3"/>
        <end position="160"/>
    </location>
</feature>